<feature type="compositionally biased region" description="Low complexity" evidence="1">
    <location>
        <begin position="146"/>
        <end position="159"/>
    </location>
</feature>
<protein>
    <submittedName>
        <fullName evidence="2">Uncharacterized protein</fullName>
    </submittedName>
</protein>
<dbReference type="EMBL" id="CM000785">
    <property type="protein sequence ID" value="AQL00787.1"/>
    <property type="molecule type" value="Genomic_DNA"/>
</dbReference>
<proteinExistence type="predicted"/>
<sequence>MLPGISASAAAALPEISIPNPPRPRLPPRIPQPPPPRIPQPWRRGRRLCSLLHPAQQRRPSGPRLADQAGNPPARRLPDSGRRWRRWGPRARMPLPHPLPSLAIPALVPASPPSEAWRSSSPPSPPPSPTSPSHRPPTPSLTQPRSCACAPPTAALLASRWPEQERQ</sequence>
<feature type="compositionally biased region" description="Pro residues" evidence="1">
    <location>
        <begin position="19"/>
        <end position="39"/>
    </location>
</feature>
<feature type="compositionally biased region" description="Pro residues" evidence="1">
    <location>
        <begin position="122"/>
        <end position="139"/>
    </location>
</feature>
<evidence type="ECO:0000256" key="1">
    <source>
        <dbReference type="SAM" id="MobiDB-lite"/>
    </source>
</evidence>
<dbReference type="EMBL" id="CM000785">
    <property type="protein sequence ID" value="AQL00772.1"/>
    <property type="molecule type" value="Genomic_DNA"/>
</dbReference>
<dbReference type="AlphaFoldDB" id="A0A1D6NR21"/>
<accession>A0A1D6NR21</accession>
<organism evidence="2">
    <name type="scientific">Zea mays</name>
    <name type="common">Maize</name>
    <dbReference type="NCBI Taxonomy" id="4577"/>
    <lineage>
        <taxon>Eukaryota</taxon>
        <taxon>Viridiplantae</taxon>
        <taxon>Streptophyta</taxon>
        <taxon>Embryophyta</taxon>
        <taxon>Tracheophyta</taxon>
        <taxon>Spermatophyta</taxon>
        <taxon>Magnoliopsida</taxon>
        <taxon>Liliopsida</taxon>
        <taxon>Poales</taxon>
        <taxon>Poaceae</taxon>
        <taxon>PACMAD clade</taxon>
        <taxon>Panicoideae</taxon>
        <taxon>Andropogonodae</taxon>
        <taxon>Andropogoneae</taxon>
        <taxon>Tripsacinae</taxon>
        <taxon>Zea</taxon>
    </lineage>
</organism>
<dbReference type="PRINTS" id="PR01217">
    <property type="entry name" value="PRICHEXTENSN"/>
</dbReference>
<evidence type="ECO:0000313" key="2">
    <source>
        <dbReference type="EMBL" id="AQL00783.1"/>
    </source>
</evidence>
<gene>
    <name evidence="2" type="ORF">ZEAMMB73_Zm00001d044740</name>
</gene>
<dbReference type="EMBL" id="CM000785">
    <property type="protein sequence ID" value="AQL00783.1"/>
    <property type="molecule type" value="Genomic_DNA"/>
</dbReference>
<dbReference type="EMBL" id="CM000785">
    <property type="protein sequence ID" value="AQL00769.1"/>
    <property type="molecule type" value="Genomic_DNA"/>
</dbReference>
<reference evidence="2" key="1">
    <citation type="submission" date="2015-12" db="EMBL/GenBank/DDBJ databases">
        <title>Update maize B73 reference genome by single molecule sequencing technologies.</title>
        <authorList>
            <consortium name="Maize Genome Sequencing Project"/>
            <person name="Ware D."/>
        </authorList>
    </citation>
    <scope>NUCLEOTIDE SEQUENCE</scope>
    <source>
        <tissue evidence="2">Seedling</tissue>
    </source>
</reference>
<feature type="region of interest" description="Disordered" evidence="1">
    <location>
        <begin position="1"/>
        <end position="167"/>
    </location>
</feature>
<dbReference type="OMA" id="WGPRARM"/>
<name>A0A1D6NR21_MAIZE</name>